<reference evidence="2" key="1">
    <citation type="submission" date="2021-12" db="EMBL/GenBank/DDBJ databases">
        <title>Convergent genome expansion in fungi linked to evolution of root-endophyte symbiosis.</title>
        <authorList>
            <consortium name="DOE Joint Genome Institute"/>
            <person name="Ke Y.-H."/>
            <person name="Bonito G."/>
            <person name="Liao H.-L."/>
            <person name="Looney B."/>
            <person name="Rojas-Flechas A."/>
            <person name="Nash J."/>
            <person name="Hameed K."/>
            <person name="Schadt C."/>
            <person name="Martin F."/>
            <person name="Crous P.W."/>
            <person name="Miettinen O."/>
            <person name="Magnuson J.K."/>
            <person name="Labbe J."/>
            <person name="Jacobson D."/>
            <person name="Doktycz M.J."/>
            <person name="Veneault-Fourrey C."/>
            <person name="Kuo A."/>
            <person name="Mondo S."/>
            <person name="Calhoun S."/>
            <person name="Riley R."/>
            <person name="Ohm R."/>
            <person name="LaButti K."/>
            <person name="Andreopoulos B."/>
            <person name="Pangilinan J."/>
            <person name="Nolan M."/>
            <person name="Tritt A."/>
            <person name="Clum A."/>
            <person name="Lipzen A."/>
            <person name="Daum C."/>
            <person name="Barry K."/>
            <person name="Grigoriev I.V."/>
            <person name="Vilgalys R."/>
        </authorList>
    </citation>
    <scope>NUCLEOTIDE SEQUENCE</scope>
    <source>
        <strain evidence="2">PMI_201</strain>
    </source>
</reference>
<dbReference type="InterPro" id="IPR025676">
    <property type="entry name" value="Clr5_dom"/>
</dbReference>
<dbReference type="GeneID" id="70244858"/>
<dbReference type="EMBL" id="JAJTJA010000014">
    <property type="protein sequence ID" value="KAH8689875.1"/>
    <property type="molecule type" value="Genomic_DNA"/>
</dbReference>
<sequence>MEFSRPKYPEQQFPKMEKSNNVQFQPPHADDFANQTVQNELNIINGFQVSAARNSASFPTYLQNIHGVPFDSQNSIPMTIANNSTTPVTIIPARTMSRQVISYPEDVWEMHRPRIRHLYIEKDKKLSEVMNQLDAEAEFKPSIHMYKNHLAAWGFYKRNREKDISVLLGLKNARDSAGKSSVIFRSGKPISMENIYRYLRRKKLDPQTFEQAREYEELAAIANHICIRTPSPVPQVSHLLFPPGNLRNKEMVLLNINQEYQALAREIAKPIEPRWPTTMSHLPGDHFLNIIDCISLLLQQGLGLFEIQMFVEGGTYVRAAFVFVEFLFKEMSKGERPGGKSLAWIFGLWILLRKTAMPDISGTLFKHMTKMAKTYLPKAHPALEILCNLYHVYEGDDYDGFMRFISSTWADSIHAITSVFNSTGRNAAPYLPHSLWMGESSGHLRQFQETVLEFWRPDTIKSWRQRMKKCSLVVCDNRQLYLPAPAHEGVLTLIWLRRFLIDDFMDPRGSNLPMLHSVHDTRMGNYVIKTAIATRLELSVGKENSLGTSTSIRVLSGDVYQVGHLHQIRPGEDISAFKDDYDLGISSFENLKTAFQSTSGLENENSTWFNWLRILEESLMEPGESQGIDSVVSCTCLRGKGLSFDYMRSENGELGIDKYKMDSGGPDKPFPSDGYMSFSGWGIIQN</sequence>
<dbReference type="PANTHER" id="PTHR38788">
    <property type="entry name" value="CLR5 DOMAIN-CONTAINING PROTEIN"/>
    <property type="match status" value="1"/>
</dbReference>
<feature type="domain" description="Clr5" evidence="1">
    <location>
        <begin position="105"/>
        <end position="157"/>
    </location>
</feature>
<organism evidence="2 3">
    <name type="scientific">Talaromyces proteolyticus</name>
    <dbReference type="NCBI Taxonomy" id="1131652"/>
    <lineage>
        <taxon>Eukaryota</taxon>
        <taxon>Fungi</taxon>
        <taxon>Dikarya</taxon>
        <taxon>Ascomycota</taxon>
        <taxon>Pezizomycotina</taxon>
        <taxon>Eurotiomycetes</taxon>
        <taxon>Eurotiomycetidae</taxon>
        <taxon>Eurotiales</taxon>
        <taxon>Trichocomaceae</taxon>
        <taxon>Talaromyces</taxon>
        <taxon>Talaromyces sect. Bacilispori</taxon>
    </lineage>
</organism>
<dbReference type="Pfam" id="PF14420">
    <property type="entry name" value="Clr5"/>
    <property type="match status" value="1"/>
</dbReference>
<gene>
    <name evidence="2" type="ORF">BGW36DRAFT_364616</name>
</gene>
<evidence type="ECO:0000313" key="2">
    <source>
        <dbReference type="EMBL" id="KAH8689875.1"/>
    </source>
</evidence>
<evidence type="ECO:0000313" key="3">
    <source>
        <dbReference type="Proteomes" id="UP001201262"/>
    </source>
</evidence>
<proteinExistence type="predicted"/>
<accession>A0AAD4PRV2</accession>
<dbReference type="AlphaFoldDB" id="A0AAD4PRV2"/>
<dbReference type="RefSeq" id="XP_046066158.1">
    <property type="nucleotide sequence ID" value="XM_046214571.1"/>
</dbReference>
<dbReference type="PANTHER" id="PTHR38788:SF3">
    <property type="entry name" value="CLR5 DOMAIN-CONTAINING PROTEIN"/>
    <property type="match status" value="1"/>
</dbReference>
<name>A0AAD4PRV2_9EURO</name>
<comment type="caution">
    <text evidence="2">The sequence shown here is derived from an EMBL/GenBank/DDBJ whole genome shotgun (WGS) entry which is preliminary data.</text>
</comment>
<dbReference type="Proteomes" id="UP001201262">
    <property type="component" value="Unassembled WGS sequence"/>
</dbReference>
<protein>
    <recommendedName>
        <fullName evidence="1">Clr5 domain-containing protein</fullName>
    </recommendedName>
</protein>
<evidence type="ECO:0000259" key="1">
    <source>
        <dbReference type="Pfam" id="PF14420"/>
    </source>
</evidence>
<keyword evidence="3" id="KW-1185">Reference proteome</keyword>